<protein>
    <recommendedName>
        <fullName evidence="1">Phosphatidylglycerophosphatase A</fullName>
        <ecNumber evidence="1">3.1.3.27</ecNumber>
    </recommendedName>
    <alternativeName>
        <fullName evidence="1">Phosphatidylglycerolphosphate phosphatase A</fullName>
    </alternativeName>
</protein>
<proteinExistence type="predicted"/>
<comment type="function">
    <text evidence="1">Lipid phosphatase which dephosphorylates phosphatidylglycerophosphate (PGP) to phosphatidylglycerol (PG).</text>
</comment>
<comment type="subcellular location">
    <subcellularLocation>
        <location evidence="1">Cell inner membrane</location>
        <topology evidence="1">Multi-pass membrane protein</topology>
    </subcellularLocation>
</comment>
<keyword evidence="1 2" id="KW-0472">Membrane</keyword>
<dbReference type="CDD" id="cd06971">
    <property type="entry name" value="PgpA"/>
    <property type="match status" value="1"/>
</dbReference>
<dbReference type="InterPro" id="IPR036681">
    <property type="entry name" value="PgpA-like_sf"/>
</dbReference>
<dbReference type="AlphaFoldDB" id="A0A858PYV6"/>
<dbReference type="GO" id="GO:0006655">
    <property type="term" value="P:phosphatidylglycerol biosynthetic process"/>
    <property type="evidence" value="ECO:0007669"/>
    <property type="project" value="UniProtKB-UniPathway"/>
</dbReference>
<keyword evidence="1" id="KW-0443">Lipid metabolism</keyword>
<evidence type="ECO:0000256" key="1">
    <source>
        <dbReference type="PIRNR" id="PIRNR006162"/>
    </source>
</evidence>
<dbReference type="GO" id="GO:0005886">
    <property type="term" value="C:plasma membrane"/>
    <property type="evidence" value="ECO:0007669"/>
    <property type="project" value="UniProtKB-SubCell"/>
</dbReference>
<keyword evidence="1" id="KW-0595">Phospholipid degradation</keyword>
<accession>A0A858PYV6</accession>
<keyword evidence="2" id="KW-1133">Transmembrane helix</keyword>
<organism evidence="4 5">
    <name type="scientific">Anaplasma platys</name>
    <dbReference type="NCBI Taxonomy" id="949"/>
    <lineage>
        <taxon>Bacteria</taxon>
        <taxon>Pseudomonadati</taxon>
        <taxon>Pseudomonadota</taxon>
        <taxon>Alphaproteobacteria</taxon>
        <taxon>Rickettsiales</taxon>
        <taxon>Anaplasmataceae</taxon>
        <taxon>Anaplasma</taxon>
    </lineage>
</organism>
<name>A0A858PYV6_9RICK</name>
<keyword evidence="5" id="KW-1185">Reference proteome</keyword>
<feature type="transmembrane region" description="Helical" evidence="2">
    <location>
        <begin position="105"/>
        <end position="124"/>
    </location>
</feature>
<dbReference type="Pfam" id="PF04608">
    <property type="entry name" value="PgpA"/>
    <property type="match status" value="1"/>
</dbReference>
<dbReference type="GO" id="GO:0046872">
    <property type="term" value="F:metal ion binding"/>
    <property type="evidence" value="ECO:0007669"/>
    <property type="project" value="UniProtKB-KW"/>
</dbReference>
<comment type="cofactor">
    <cofactor evidence="1">
        <name>Mg(2+)</name>
        <dbReference type="ChEBI" id="CHEBI:18420"/>
    </cofactor>
</comment>
<dbReference type="KEGG" id="aplt:ANPL_03530"/>
<dbReference type="PANTHER" id="PTHR36305">
    <property type="entry name" value="PHOSPHATIDYLGLYCEROPHOSPHATASE A"/>
    <property type="match status" value="1"/>
</dbReference>
<dbReference type="EC" id="3.1.3.27" evidence="1"/>
<evidence type="ECO:0000313" key="5">
    <source>
        <dbReference type="Proteomes" id="UP000500930"/>
    </source>
</evidence>
<keyword evidence="1 2" id="KW-0812">Transmembrane</keyword>
<dbReference type="SUPFAM" id="SSF101307">
    <property type="entry name" value="YutG-like"/>
    <property type="match status" value="1"/>
</dbReference>
<evidence type="ECO:0000256" key="2">
    <source>
        <dbReference type="SAM" id="Phobius"/>
    </source>
</evidence>
<keyword evidence="1" id="KW-0378">Hydrolase</keyword>
<gene>
    <name evidence="4" type="primary">pgpA</name>
    <name evidence="4" type="ORF">ANPL_03530</name>
</gene>
<keyword evidence="1" id="KW-1208">Phospholipid metabolism</keyword>
<comment type="pathway">
    <text evidence="1">Phospholipid metabolism; phosphatidylglycerol biosynthesis; phosphatidylglycerol from CDP-diacylglycerol: step 2/2.</text>
</comment>
<dbReference type="PANTHER" id="PTHR36305:SF1">
    <property type="entry name" value="PHOSPHATIDYLGLYCEROPHOSPHATASE A"/>
    <property type="match status" value="1"/>
</dbReference>
<comment type="catalytic activity">
    <reaction evidence="1">
        <text>a 1,2-diacyl-sn-glycero-3-phospho-(1'-sn-glycero-3'-phosphate) + H2O = a 1,2-diacyl-sn-glycero-3-phospho-(1'-sn-glycerol) + phosphate</text>
        <dbReference type="Rhea" id="RHEA:33751"/>
        <dbReference type="ChEBI" id="CHEBI:15377"/>
        <dbReference type="ChEBI" id="CHEBI:43474"/>
        <dbReference type="ChEBI" id="CHEBI:60110"/>
        <dbReference type="ChEBI" id="CHEBI:64716"/>
        <dbReference type="EC" id="3.1.3.27"/>
    </reaction>
</comment>
<dbReference type="InterPro" id="IPR007686">
    <property type="entry name" value="YutG/PgpA"/>
</dbReference>
<reference evidence="4 5" key="1">
    <citation type="journal article" date="2020" name="Pathogens">
        <title>First Whole Genome Sequence of Anaplasma platys, an Obligate Intracellular Rickettsial Pathogen of Dogs.</title>
        <authorList>
            <person name="Llanes A."/>
            <person name="Rajeev S."/>
        </authorList>
    </citation>
    <scope>NUCLEOTIDE SEQUENCE [LARGE SCALE GENOMIC DNA]</scope>
    <source>
        <strain evidence="4 5">S3</strain>
    </source>
</reference>
<dbReference type="Proteomes" id="UP000500930">
    <property type="component" value="Chromosome"/>
</dbReference>
<keyword evidence="1" id="KW-0442">Lipid degradation</keyword>
<keyword evidence="1" id="KW-0479">Metal-binding</keyword>
<keyword evidence="1" id="KW-0460">Magnesium</keyword>
<dbReference type="RefSeq" id="WP_169193369.1">
    <property type="nucleotide sequence ID" value="NZ_CP046391.1"/>
</dbReference>
<sequence length="170" mass="18321">MKFSYCEVASTWFGTGRVSRAPGTAGSAAALLLFPLVTAHYAVGLAVVTAVFSLGMFAVSSYMRRCPEKSDPKEVVIDEVCGQLLTLVLPSVAGRVCCLDLYTTYGFGVLWVFLVSGFLSFRLFDIVKPWPICLVDRKMKGALGVMLDDIFAAIAASILTLAAVNASVWY</sequence>
<evidence type="ECO:0000259" key="3">
    <source>
        <dbReference type="Pfam" id="PF04608"/>
    </source>
</evidence>
<evidence type="ECO:0000313" key="4">
    <source>
        <dbReference type="EMBL" id="QJC27759.1"/>
    </source>
</evidence>
<feature type="domain" description="YutG/PgpA" evidence="3">
    <location>
        <begin position="9"/>
        <end position="163"/>
    </location>
</feature>
<keyword evidence="1" id="KW-0997">Cell inner membrane</keyword>
<dbReference type="UniPathway" id="UPA00084">
    <property type="reaction ID" value="UER00504"/>
</dbReference>
<dbReference type="InterPro" id="IPR026037">
    <property type="entry name" value="PgpA"/>
</dbReference>
<keyword evidence="1" id="KW-1003">Cell membrane</keyword>
<dbReference type="GO" id="GO:0008962">
    <property type="term" value="F:phosphatidylglycerophosphatase activity"/>
    <property type="evidence" value="ECO:0007669"/>
    <property type="project" value="UniProtKB-EC"/>
</dbReference>
<dbReference type="GO" id="GO:0009395">
    <property type="term" value="P:phospholipid catabolic process"/>
    <property type="evidence" value="ECO:0007669"/>
    <property type="project" value="UniProtKB-KW"/>
</dbReference>
<dbReference type="PIRSF" id="PIRSF006162">
    <property type="entry name" value="PgpA"/>
    <property type="match status" value="1"/>
</dbReference>
<dbReference type="EMBL" id="CP046391">
    <property type="protein sequence ID" value="QJC27759.1"/>
    <property type="molecule type" value="Genomic_DNA"/>
</dbReference>
<feature type="transmembrane region" description="Helical" evidence="2">
    <location>
        <begin position="41"/>
        <end position="63"/>
    </location>
</feature>
<feature type="transmembrane region" description="Helical" evidence="2">
    <location>
        <begin position="145"/>
        <end position="169"/>
    </location>
</feature>